<sequence>MQNFIPLAIAMAFSITGCGPDVASVPTDSSAMQSYIDQHPEMNITDEQLNSQPEPGSAKMEG</sequence>
<accession>A0A517NWI2</accession>
<evidence type="ECO:0000313" key="3">
    <source>
        <dbReference type="Proteomes" id="UP000319817"/>
    </source>
</evidence>
<feature type="compositionally biased region" description="Polar residues" evidence="1">
    <location>
        <begin position="45"/>
        <end position="54"/>
    </location>
</feature>
<gene>
    <name evidence="2" type="ORF">K239x_34660</name>
</gene>
<organism evidence="2 3">
    <name type="scientific">Stieleria marina</name>
    <dbReference type="NCBI Taxonomy" id="1930275"/>
    <lineage>
        <taxon>Bacteria</taxon>
        <taxon>Pseudomonadati</taxon>
        <taxon>Planctomycetota</taxon>
        <taxon>Planctomycetia</taxon>
        <taxon>Pirellulales</taxon>
        <taxon>Pirellulaceae</taxon>
        <taxon>Stieleria</taxon>
    </lineage>
</organism>
<protein>
    <submittedName>
        <fullName evidence="2">Uncharacterized protein</fullName>
    </submittedName>
</protein>
<reference evidence="2 3" key="1">
    <citation type="submission" date="2019-02" db="EMBL/GenBank/DDBJ databases">
        <title>Deep-cultivation of Planctomycetes and their phenomic and genomic characterization uncovers novel biology.</title>
        <authorList>
            <person name="Wiegand S."/>
            <person name="Jogler M."/>
            <person name="Boedeker C."/>
            <person name="Pinto D."/>
            <person name="Vollmers J."/>
            <person name="Rivas-Marin E."/>
            <person name="Kohn T."/>
            <person name="Peeters S.H."/>
            <person name="Heuer A."/>
            <person name="Rast P."/>
            <person name="Oberbeckmann S."/>
            <person name="Bunk B."/>
            <person name="Jeske O."/>
            <person name="Meyerdierks A."/>
            <person name="Storesund J.E."/>
            <person name="Kallscheuer N."/>
            <person name="Luecker S."/>
            <person name="Lage O.M."/>
            <person name="Pohl T."/>
            <person name="Merkel B.J."/>
            <person name="Hornburger P."/>
            <person name="Mueller R.-W."/>
            <person name="Bruemmer F."/>
            <person name="Labrenz M."/>
            <person name="Spormann A.M."/>
            <person name="Op den Camp H."/>
            <person name="Overmann J."/>
            <person name="Amann R."/>
            <person name="Jetten M.S.M."/>
            <person name="Mascher T."/>
            <person name="Medema M.H."/>
            <person name="Devos D.P."/>
            <person name="Kaster A.-K."/>
            <person name="Ovreas L."/>
            <person name="Rohde M."/>
            <person name="Galperin M.Y."/>
            <person name="Jogler C."/>
        </authorList>
    </citation>
    <scope>NUCLEOTIDE SEQUENCE [LARGE SCALE GENOMIC DNA]</scope>
    <source>
        <strain evidence="2 3">K23_9</strain>
    </source>
</reference>
<keyword evidence="3" id="KW-1185">Reference proteome</keyword>
<dbReference type="EMBL" id="CP036526">
    <property type="protein sequence ID" value="QDT11468.1"/>
    <property type="molecule type" value="Genomic_DNA"/>
</dbReference>
<dbReference type="Proteomes" id="UP000319817">
    <property type="component" value="Chromosome"/>
</dbReference>
<evidence type="ECO:0000256" key="1">
    <source>
        <dbReference type="SAM" id="MobiDB-lite"/>
    </source>
</evidence>
<proteinExistence type="predicted"/>
<dbReference type="AlphaFoldDB" id="A0A517NWI2"/>
<name>A0A517NWI2_9BACT</name>
<evidence type="ECO:0000313" key="2">
    <source>
        <dbReference type="EMBL" id="QDT11468.1"/>
    </source>
</evidence>
<feature type="region of interest" description="Disordered" evidence="1">
    <location>
        <begin position="39"/>
        <end position="62"/>
    </location>
</feature>
<dbReference type="RefSeq" id="WP_145419299.1">
    <property type="nucleotide sequence ID" value="NZ_CP036526.1"/>
</dbReference>
<dbReference type="OrthoDB" id="290019at2"/>